<feature type="domain" description="Tyrosine specific protein phosphatases" evidence="2">
    <location>
        <begin position="82"/>
        <end position="122"/>
    </location>
</feature>
<dbReference type="CDD" id="cd02859">
    <property type="entry name" value="E_set_AMPKbeta_like_N"/>
    <property type="match status" value="1"/>
</dbReference>
<evidence type="ECO:0000256" key="1">
    <source>
        <dbReference type="ARBA" id="ARBA00022912"/>
    </source>
</evidence>
<dbReference type="EMBL" id="JBEDUW010000007">
    <property type="protein sequence ID" value="KAK9911565.1"/>
    <property type="molecule type" value="Genomic_DNA"/>
</dbReference>
<protein>
    <recommendedName>
        <fullName evidence="2">Tyrosine specific protein phosphatases domain-containing protein</fullName>
    </recommendedName>
</protein>
<dbReference type="InterPro" id="IPR000387">
    <property type="entry name" value="Tyr_Pase_dom"/>
</dbReference>
<dbReference type="PANTHER" id="PTHR46642">
    <property type="entry name" value="DUAL SPECIFICITY PHOSPHATASE, SUBGROUP, CATALYTIC DOMAIN"/>
    <property type="match status" value="1"/>
</dbReference>
<dbReference type="GO" id="GO:0019203">
    <property type="term" value="F:carbohydrate phosphatase activity"/>
    <property type="evidence" value="ECO:0007669"/>
    <property type="project" value="TreeGrafter"/>
</dbReference>
<dbReference type="InterPro" id="IPR032640">
    <property type="entry name" value="AMPK1_CBM"/>
</dbReference>
<dbReference type="PANTHER" id="PTHR46642:SF3">
    <property type="entry name" value="PHOSPHOGLUCAN PHOSPHATASE DSP4, CHLOROPLASTIC"/>
    <property type="match status" value="1"/>
</dbReference>
<dbReference type="InterPro" id="IPR029021">
    <property type="entry name" value="Prot-tyrosine_phosphatase-like"/>
</dbReference>
<reference evidence="3 4" key="1">
    <citation type="journal article" date="2023" name="G3 (Bethesda)">
        <title>A chromosome-length genome assembly and annotation of blackberry (Rubus argutus, cv. 'Hillquist').</title>
        <authorList>
            <person name="Bruna T."/>
            <person name="Aryal R."/>
            <person name="Dudchenko O."/>
            <person name="Sargent D.J."/>
            <person name="Mead D."/>
            <person name="Buti M."/>
            <person name="Cavallini A."/>
            <person name="Hytonen T."/>
            <person name="Andres J."/>
            <person name="Pham M."/>
            <person name="Weisz D."/>
            <person name="Mascagni F."/>
            <person name="Usai G."/>
            <person name="Natali L."/>
            <person name="Bassil N."/>
            <person name="Fernandez G.E."/>
            <person name="Lomsadze A."/>
            <person name="Armour M."/>
            <person name="Olukolu B."/>
            <person name="Poorten T."/>
            <person name="Britton C."/>
            <person name="Davik J."/>
            <person name="Ashrafi H."/>
            <person name="Aiden E.L."/>
            <person name="Borodovsky M."/>
            <person name="Worthington M."/>
        </authorList>
    </citation>
    <scope>NUCLEOTIDE SEQUENCE [LARGE SCALE GENOMIC DNA]</scope>
    <source>
        <strain evidence="3">PI 553951</strain>
    </source>
</reference>
<dbReference type="FunFam" id="2.60.40.10:FF:000992">
    <property type="entry name" value="Phosphoglucan phosphatase DSP4, chloroplastic"/>
    <property type="match status" value="1"/>
</dbReference>
<keyword evidence="1" id="KW-0904">Protein phosphatase</keyword>
<dbReference type="SUPFAM" id="SSF81296">
    <property type="entry name" value="E set domains"/>
    <property type="match status" value="1"/>
</dbReference>
<gene>
    <name evidence="3" type="ORF">M0R45_035462</name>
</gene>
<dbReference type="GO" id="GO:2001070">
    <property type="term" value="F:starch binding"/>
    <property type="evidence" value="ECO:0007669"/>
    <property type="project" value="TreeGrafter"/>
</dbReference>
<dbReference type="GO" id="GO:0004721">
    <property type="term" value="F:phosphoprotein phosphatase activity"/>
    <property type="evidence" value="ECO:0007669"/>
    <property type="project" value="UniProtKB-KW"/>
</dbReference>
<keyword evidence="1" id="KW-0378">Hydrolase</keyword>
<dbReference type="Gene3D" id="3.90.190.10">
    <property type="entry name" value="Protein tyrosine phosphatase superfamily"/>
    <property type="match status" value="1"/>
</dbReference>
<keyword evidence="4" id="KW-1185">Reference proteome</keyword>
<dbReference type="Pfam" id="PF16561">
    <property type="entry name" value="AMPK1_CBM"/>
    <property type="match status" value="1"/>
</dbReference>
<sequence>MNYYLHTSRSNCGSCLQTPKDVDKLRSNRSQTIFCLQQNSDLDSARYFGVDIGAIQEYAKEFDDIEHLRAEIRDFDAYDLRLQLPAVVSKLYKAINRNGGVTYIHCTAGLGRAPATAVLAYMFWVQGYNLKMHLNYCWHDKKPVTLTWSGGNCSTVEISGLDIGWGQRIPLKFDGKQGSWILKRELPEGRYEYKYIIDGEWTYNNYELVTSPNEDGHVNNYVQVVEDDPNSTNANIRKRLTGDDPDLTTHERLKIRQFLEAHPSDE</sequence>
<dbReference type="Proteomes" id="UP001457282">
    <property type="component" value="Unassembled WGS sequence"/>
</dbReference>
<dbReference type="InterPro" id="IPR013783">
    <property type="entry name" value="Ig-like_fold"/>
</dbReference>
<accession>A0AAW1VUR2</accession>
<dbReference type="PROSITE" id="PS50056">
    <property type="entry name" value="TYR_PHOSPHATASE_2"/>
    <property type="match status" value="1"/>
</dbReference>
<dbReference type="GO" id="GO:0009507">
    <property type="term" value="C:chloroplast"/>
    <property type="evidence" value="ECO:0007669"/>
    <property type="project" value="TreeGrafter"/>
</dbReference>
<dbReference type="AlphaFoldDB" id="A0AAW1VUR2"/>
<dbReference type="SUPFAM" id="SSF52799">
    <property type="entry name" value="(Phosphotyrosine protein) phosphatases II"/>
    <property type="match status" value="1"/>
</dbReference>
<comment type="caution">
    <text evidence="3">The sequence shown here is derived from an EMBL/GenBank/DDBJ whole genome shotgun (WGS) entry which is preliminary data.</text>
</comment>
<dbReference type="GO" id="GO:0005983">
    <property type="term" value="P:starch catabolic process"/>
    <property type="evidence" value="ECO:0007669"/>
    <property type="project" value="TreeGrafter"/>
</dbReference>
<proteinExistence type="predicted"/>
<evidence type="ECO:0000313" key="4">
    <source>
        <dbReference type="Proteomes" id="UP001457282"/>
    </source>
</evidence>
<evidence type="ECO:0000259" key="2">
    <source>
        <dbReference type="PROSITE" id="PS50056"/>
    </source>
</evidence>
<organism evidence="3 4">
    <name type="scientific">Rubus argutus</name>
    <name type="common">Southern blackberry</name>
    <dbReference type="NCBI Taxonomy" id="59490"/>
    <lineage>
        <taxon>Eukaryota</taxon>
        <taxon>Viridiplantae</taxon>
        <taxon>Streptophyta</taxon>
        <taxon>Embryophyta</taxon>
        <taxon>Tracheophyta</taxon>
        <taxon>Spermatophyta</taxon>
        <taxon>Magnoliopsida</taxon>
        <taxon>eudicotyledons</taxon>
        <taxon>Gunneridae</taxon>
        <taxon>Pentapetalae</taxon>
        <taxon>rosids</taxon>
        <taxon>fabids</taxon>
        <taxon>Rosales</taxon>
        <taxon>Rosaceae</taxon>
        <taxon>Rosoideae</taxon>
        <taxon>Rosoideae incertae sedis</taxon>
        <taxon>Rubus</taxon>
    </lineage>
</organism>
<dbReference type="Gene3D" id="2.60.40.10">
    <property type="entry name" value="Immunoglobulins"/>
    <property type="match status" value="1"/>
</dbReference>
<name>A0AAW1VUR2_RUBAR</name>
<dbReference type="InterPro" id="IPR014756">
    <property type="entry name" value="Ig_E-set"/>
</dbReference>
<dbReference type="InterPro" id="IPR052832">
    <property type="entry name" value="Starch-Glucan_Phosphatase"/>
</dbReference>
<evidence type="ECO:0000313" key="3">
    <source>
        <dbReference type="EMBL" id="KAK9911565.1"/>
    </source>
</evidence>